<dbReference type="AlphaFoldDB" id="A0AAV7RXD9"/>
<comment type="caution">
    <text evidence="1">The sequence shown here is derived from an EMBL/GenBank/DDBJ whole genome shotgun (WGS) entry which is preliminary data.</text>
</comment>
<evidence type="ECO:0000313" key="2">
    <source>
        <dbReference type="Proteomes" id="UP001066276"/>
    </source>
</evidence>
<protein>
    <submittedName>
        <fullName evidence="1">Uncharacterized protein</fullName>
    </submittedName>
</protein>
<reference evidence="1" key="1">
    <citation type="journal article" date="2022" name="bioRxiv">
        <title>Sequencing and chromosome-scale assembly of the giantPleurodeles waltlgenome.</title>
        <authorList>
            <person name="Brown T."/>
            <person name="Elewa A."/>
            <person name="Iarovenko S."/>
            <person name="Subramanian E."/>
            <person name="Araus A.J."/>
            <person name="Petzold A."/>
            <person name="Susuki M."/>
            <person name="Suzuki K.-i.T."/>
            <person name="Hayashi T."/>
            <person name="Toyoda A."/>
            <person name="Oliveira C."/>
            <person name="Osipova E."/>
            <person name="Leigh N.D."/>
            <person name="Simon A."/>
            <person name="Yun M.H."/>
        </authorList>
    </citation>
    <scope>NUCLEOTIDE SEQUENCE</scope>
    <source>
        <strain evidence="1">20211129_DDA</strain>
        <tissue evidence="1">Liver</tissue>
    </source>
</reference>
<organism evidence="1 2">
    <name type="scientific">Pleurodeles waltl</name>
    <name type="common">Iberian ribbed newt</name>
    <dbReference type="NCBI Taxonomy" id="8319"/>
    <lineage>
        <taxon>Eukaryota</taxon>
        <taxon>Metazoa</taxon>
        <taxon>Chordata</taxon>
        <taxon>Craniata</taxon>
        <taxon>Vertebrata</taxon>
        <taxon>Euteleostomi</taxon>
        <taxon>Amphibia</taxon>
        <taxon>Batrachia</taxon>
        <taxon>Caudata</taxon>
        <taxon>Salamandroidea</taxon>
        <taxon>Salamandridae</taxon>
        <taxon>Pleurodelinae</taxon>
        <taxon>Pleurodeles</taxon>
    </lineage>
</organism>
<name>A0AAV7RXD9_PLEWA</name>
<gene>
    <name evidence="1" type="ORF">NDU88_009020</name>
</gene>
<keyword evidence="2" id="KW-1185">Reference proteome</keyword>
<sequence>MSEAERSDVHANLQSLLALLSREQSQFPAFWVKDPQNQVLIRMSYRNFLGHVLQKVFQALKGNPVDSSTRRHS</sequence>
<evidence type="ECO:0000313" key="1">
    <source>
        <dbReference type="EMBL" id="KAJ1156296.1"/>
    </source>
</evidence>
<dbReference type="Proteomes" id="UP001066276">
    <property type="component" value="Chromosome 5"/>
</dbReference>
<proteinExistence type="predicted"/>
<accession>A0AAV7RXD9</accession>
<dbReference type="EMBL" id="JANPWB010000009">
    <property type="protein sequence ID" value="KAJ1156296.1"/>
    <property type="molecule type" value="Genomic_DNA"/>
</dbReference>